<accession>A0ABW5JCF2</accession>
<name>A0ABW5JCF2_9BACT</name>
<feature type="transmembrane region" description="Helical" evidence="1">
    <location>
        <begin position="43"/>
        <end position="63"/>
    </location>
</feature>
<dbReference type="SUPFAM" id="SSF56219">
    <property type="entry name" value="DNase I-like"/>
    <property type="match status" value="1"/>
</dbReference>
<comment type="caution">
    <text evidence="3">The sequence shown here is derived from an EMBL/GenBank/DDBJ whole genome shotgun (WGS) entry which is preliminary data.</text>
</comment>
<gene>
    <name evidence="3" type="ORF">ACFSR2_17700</name>
</gene>
<evidence type="ECO:0000256" key="1">
    <source>
        <dbReference type="SAM" id="Phobius"/>
    </source>
</evidence>
<dbReference type="InterPro" id="IPR036691">
    <property type="entry name" value="Endo/exonu/phosph_ase_sf"/>
</dbReference>
<dbReference type="Proteomes" id="UP001597510">
    <property type="component" value="Unassembled WGS sequence"/>
</dbReference>
<dbReference type="Gene3D" id="3.60.10.10">
    <property type="entry name" value="Endonuclease/exonuclease/phosphatase"/>
    <property type="match status" value="1"/>
</dbReference>
<evidence type="ECO:0000259" key="2">
    <source>
        <dbReference type="Pfam" id="PF03372"/>
    </source>
</evidence>
<keyword evidence="3" id="KW-0540">Nuclease</keyword>
<reference evidence="4" key="1">
    <citation type="journal article" date="2019" name="Int. J. Syst. Evol. Microbiol.">
        <title>The Global Catalogue of Microorganisms (GCM) 10K type strain sequencing project: providing services to taxonomists for standard genome sequencing and annotation.</title>
        <authorList>
            <consortium name="The Broad Institute Genomics Platform"/>
            <consortium name="The Broad Institute Genome Sequencing Center for Infectious Disease"/>
            <person name="Wu L."/>
            <person name="Ma J."/>
        </authorList>
    </citation>
    <scope>NUCLEOTIDE SEQUENCE [LARGE SCALE GENOMIC DNA]</scope>
    <source>
        <strain evidence="4">KCTC 52344</strain>
    </source>
</reference>
<keyword evidence="3" id="KW-0255">Endonuclease</keyword>
<evidence type="ECO:0000313" key="3">
    <source>
        <dbReference type="EMBL" id="MFD2522738.1"/>
    </source>
</evidence>
<protein>
    <submittedName>
        <fullName evidence="3">Endonuclease/exonuclease/phosphatase family protein</fullName>
    </submittedName>
</protein>
<dbReference type="PANTHER" id="PTHR16320:SF23">
    <property type="entry name" value="SPHINGOMYELINASE C 1"/>
    <property type="match status" value="1"/>
</dbReference>
<dbReference type="PANTHER" id="PTHR16320">
    <property type="entry name" value="SPHINGOMYELINASE FAMILY MEMBER"/>
    <property type="match status" value="1"/>
</dbReference>
<proteinExistence type="predicted"/>
<evidence type="ECO:0000313" key="4">
    <source>
        <dbReference type="Proteomes" id="UP001597510"/>
    </source>
</evidence>
<keyword evidence="1" id="KW-0812">Transmembrane</keyword>
<feature type="transmembrane region" description="Helical" evidence="1">
    <location>
        <begin position="70"/>
        <end position="90"/>
    </location>
</feature>
<sequence>MIEFIRLFLKRFLFLLNMILALYTLLVYQLSYSVSVKHWLGGFLMLSLPLAFAGNIFFILVWALRKSPRVLVSIGILIVGFPLILRTFTWHSTNNDDSRKGISVLSYNLMWCDIEGHSLKRDSVNSTNLINTALGIDADIKCVQELFNVDYIPKFRMIQKFKKTHPHYTYVHATPGNDEGQGSIGLAIFSKYPIVRKEEKHWAINHNGLLSADIAINKDTIRVINVQLRSMGVRVHKVLDAGDDKEKAKKEAKTIYHQLKEGFNDRIIQMIELESWIKTSPYPVILVGDFNEVPYGYTYGRARKYLKNGFEEKGSGFGFTYHKSPGFLRIDNQFYDDRYFDIKSFKTYSDKPYSDHYPIWGEYILKK</sequence>
<keyword evidence="1" id="KW-1133">Transmembrane helix</keyword>
<dbReference type="EMBL" id="JBHULC010000021">
    <property type="protein sequence ID" value="MFD2522738.1"/>
    <property type="molecule type" value="Genomic_DNA"/>
</dbReference>
<keyword evidence="4" id="KW-1185">Reference proteome</keyword>
<feature type="domain" description="Endonuclease/exonuclease/phosphatase" evidence="2">
    <location>
        <begin position="106"/>
        <end position="356"/>
    </location>
</feature>
<dbReference type="RefSeq" id="WP_340237819.1">
    <property type="nucleotide sequence ID" value="NZ_JBBEWC010000008.1"/>
</dbReference>
<dbReference type="CDD" id="cd09084">
    <property type="entry name" value="EEP-2"/>
    <property type="match status" value="1"/>
</dbReference>
<feature type="transmembrane region" description="Helical" evidence="1">
    <location>
        <begin position="12"/>
        <end position="31"/>
    </location>
</feature>
<keyword evidence="1" id="KW-0472">Membrane</keyword>
<dbReference type="Pfam" id="PF03372">
    <property type="entry name" value="Exo_endo_phos"/>
    <property type="match status" value="1"/>
</dbReference>
<keyword evidence="3" id="KW-0378">Hydrolase</keyword>
<dbReference type="InterPro" id="IPR005135">
    <property type="entry name" value="Endo/exonuclease/phosphatase"/>
</dbReference>
<dbReference type="GO" id="GO:0004519">
    <property type="term" value="F:endonuclease activity"/>
    <property type="evidence" value="ECO:0007669"/>
    <property type="project" value="UniProtKB-KW"/>
</dbReference>
<dbReference type="InterPro" id="IPR038772">
    <property type="entry name" value="Sph/SMPD2-like"/>
</dbReference>
<organism evidence="3 4">
    <name type="scientific">Emticicia soli</name>
    <dbReference type="NCBI Taxonomy" id="2027878"/>
    <lineage>
        <taxon>Bacteria</taxon>
        <taxon>Pseudomonadati</taxon>
        <taxon>Bacteroidota</taxon>
        <taxon>Cytophagia</taxon>
        <taxon>Cytophagales</taxon>
        <taxon>Leadbetterellaceae</taxon>
        <taxon>Emticicia</taxon>
    </lineage>
</organism>